<feature type="compositionally biased region" description="Low complexity" evidence="6">
    <location>
        <begin position="299"/>
        <end position="315"/>
    </location>
</feature>
<dbReference type="EMBL" id="QDKQ01000052">
    <property type="protein sequence ID" value="PVM87378.1"/>
    <property type="molecule type" value="Genomic_DNA"/>
</dbReference>
<dbReference type="SUPFAM" id="SSF53335">
    <property type="entry name" value="S-adenosyl-L-methionine-dependent methyltransferases"/>
    <property type="match status" value="1"/>
</dbReference>
<dbReference type="Pfam" id="PF13432">
    <property type="entry name" value="TPR_16"/>
    <property type="match status" value="1"/>
</dbReference>
<dbReference type="OrthoDB" id="9816309at2"/>
<evidence type="ECO:0000256" key="2">
    <source>
        <dbReference type="ARBA" id="ARBA00012534"/>
    </source>
</evidence>
<keyword evidence="3 8" id="KW-0489">Methyltransferase</keyword>
<gene>
    <name evidence="8" type="ORF">DDF67_14055</name>
</gene>
<dbReference type="SMART" id="SM00028">
    <property type="entry name" value="TPR"/>
    <property type="match status" value="3"/>
</dbReference>
<dbReference type="SUPFAM" id="SSF48452">
    <property type="entry name" value="TPR-like"/>
    <property type="match status" value="1"/>
</dbReference>
<comment type="caution">
    <text evidence="8">The sequence shown here is derived from an EMBL/GenBank/DDBJ whole genome shotgun (WGS) entry which is preliminary data.</text>
</comment>
<feature type="region of interest" description="Disordered" evidence="6">
    <location>
        <begin position="286"/>
        <end position="326"/>
    </location>
</feature>
<dbReference type="PRINTS" id="PR00996">
    <property type="entry name" value="CHERMTFRASE"/>
</dbReference>
<dbReference type="Pfam" id="PF01739">
    <property type="entry name" value="CheR"/>
    <property type="match status" value="1"/>
</dbReference>
<organism evidence="8 9">
    <name type="scientific">Caulobacter endophyticus</name>
    <dbReference type="NCBI Taxonomy" id="2172652"/>
    <lineage>
        <taxon>Bacteria</taxon>
        <taxon>Pseudomonadati</taxon>
        <taxon>Pseudomonadota</taxon>
        <taxon>Alphaproteobacteria</taxon>
        <taxon>Caulobacterales</taxon>
        <taxon>Caulobacteraceae</taxon>
        <taxon>Caulobacter</taxon>
    </lineage>
</organism>
<dbReference type="InterPro" id="IPR050903">
    <property type="entry name" value="Bact_Chemotaxis_MeTrfase"/>
</dbReference>
<dbReference type="InterPro" id="IPR036804">
    <property type="entry name" value="CheR_N_sf"/>
</dbReference>
<evidence type="ECO:0000256" key="3">
    <source>
        <dbReference type="ARBA" id="ARBA00022603"/>
    </source>
</evidence>
<dbReference type="PANTHER" id="PTHR24422:SF19">
    <property type="entry name" value="CHEMOTAXIS PROTEIN METHYLTRANSFERASE"/>
    <property type="match status" value="1"/>
</dbReference>
<evidence type="ECO:0000256" key="4">
    <source>
        <dbReference type="ARBA" id="ARBA00022679"/>
    </source>
</evidence>
<evidence type="ECO:0000313" key="8">
    <source>
        <dbReference type="EMBL" id="PVM87378.1"/>
    </source>
</evidence>
<proteinExistence type="predicted"/>
<accession>A0A2T9JUI8</accession>
<dbReference type="PROSITE" id="PS50123">
    <property type="entry name" value="CHER"/>
    <property type="match status" value="1"/>
</dbReference>
<dbReference type="EC" id="2.1.1.80" evidence="2"/>
<evidence type="ECO:0000256" key="5">
    <source>
        <dbReference type="ARBA" id="ARBA00022691"/>
    </source>
</evidence>
<evidence type="ECO:0000256" key="6">
    <source>
        <dbReference type="SAM" id="MobiDB-lite"/>
    </source>
</evidence>
<dbReference type="Gene3D" id="1.25.40.10">
    <property type="entry name" value="Tetratricopeptide repeat domain"/>
    <property type="match status" value="1"/>
</dbReference>
<dbReference type="PANTHER" id="PTHR24422">
    <property type="entry name" value="CHEMOTAXIS PROTEIN METHYLTRANSFERASE"/>
    <property type="match status" value="1"/>
</dbReference>
<dbReference type="InterPro" id="IPR019734">
    <property type="entry name" value="TPR_rpt"/>
</dbReference>
<reference evidence="8 9" key="1">
    <citation type="submission" date="2018-04" db="EMBL/GenBank/DDBJ databases">
        <title>The genome sequence of Caulobacter sp. 744.</title>
        <authorList>
            <person name="Gao J."/>
            <person name="Sun J."/>
        </authorList>
    </citation>
    <scope>NUCLEOTIDE SEQUENCE [LARGE SCALE GENOMIC DNA]</scope>
    <source>
        <strain evidence="8 9">774</strain>
    </source>
</reference>
<keyword evidence="5" id="KW-0949">S-adenosyl-L-methionine</keyword>
<dbReference type="SUPFAM" id="SSF47757">
    <property type="entry name" value="Chemotaxis receptor methyltransferase CheR, N-terminal domain"/>
    <property type="match status" value="1"/>
</dbReference>
<dbReference type="InterPro" id="IPR000780">
    <property type="entry name" value="CheR_MeTrfase"/>
</dbReference>
<evidence type="ECO:0000259" key="7">
    <source>
        <dbReference type="PROSITE" id="PS50123"/>
    </source>
</evidence>
<keyword evidence="9" id="KW-1185">Reference proteome</keyword>
<dbReference type="GO" id="GO:0008983">
    <property type="term" value="F:protein-glutamate O-methyltransferase activity"/>
    <property type="evidence" value="ECO:0007669"/>
    <property type="project" value="UniProtKB-EC"/>
</dbReference>
<dbReference type="InterPro" id="IPR011990">
    <property type="entry name" value="TPR-like_helical_dom_sf"/>
</dbReference>
<dbReference type="SMART" id="SM00138">
    <property type="entry name" value="MeTrc"/>
    <property type="match status" value="1"/>
</dbReference>
<sequence length="471" mass="51607">MKPPRAAPLALAADEPFQRLKRAVIARTGHHYYADKDDVLWDRVQRRLLANRDRDVTAYLRRLDGDDGEAEWAALETEITIGETFFFRYAEQFTALRETILPDILERKAQDRRIRIWSAGCATGAEPYSIAILLSQMLGEAISDWRISILGGDINAAFLDTARKGQFGRWALRAVSDADRGKWFTETARNTWTLKSAYRGLVRFERQNLLDLLGPAPPLELTEFDLILCRNVLIYFHHDVVEQLVGALGGRLAADGWLLLGHAEPNPAFGKLLDVTQLPGTVAYRPPNPERPLQPGPSFEAFAAPEPEPAQHLPPAEAPLPPWRPAPIPTSVPTPAPPATDLVETVRRLADGGDYPAAEAACRQALAVAPEDPALHLHDGLVLRALGRPASAEAAFKRAIYLDRGFAMAHYHLGLLLLDQGRAKAAARSLKTAAQIAGTVPADTRLAHGAGLDAGQLRKSVRLLLQSLVGV</sequence>
<comment type="catalytic activity">
    <reaction evidence="1">
        <text>L-glutamyl-[protein] + S-adenosyl-L-methionine = [protein]-L-glutamate 5-O-methyl ester + S-adenosyl-L-homocysteine</text>
        <dbReference type="Rhea" id="RHEA:24452"/>
        <dbReference type="Rhea" id="RHEA-COMP:10208"/>
        <dbReference type="Rhea" id="RHEA-COMP:10311"/>
        <dbReference type="ChEBI" id="CHEBI:29973"/>
        <dbReference type="ChEBI" id="CHEBI:57856"/>
        <dbReference type="ChEBI" id="CHEBI:59789"/>
        <dbReference type="ChEBI" id="CHEBI:82795"/>
        <dbReference type="EC" id="2.1.1.80"/>
    </reaction>
</comment>
<dbReference type="Gene3D" id="1.10.155.10">
    <property type="entry name" value="Chemotaxis receptor methyltransferase CheR, N-terminal domain"/>
    <property type="match status" value="1"/>
</dbReference>
<evidence type="ECO:0000256" key="1">
    <source>
        <dbReference type="ARBA" id="ARBA00001541"/>
    </source>
</evidence>
<dbReference type="Proteomes" id="UP000245073">
    <property type="component" value="Unassembled WGS sequence"/>
</dbReference>
<feature type="compositionally biased region" description="Pro residues" evidence="6">
    <location>
        <begin position="316"/>
        <end position="326"/>
    </location>
</feature>
<protein>
    <recommendedName>
        <fullName evidence="2">protein-glutamate O-methyltransferase</fullName>
        <ecNumber evidence="2">2.1.1.80</ecNumber>
    </recommendedName>
</protein>
<dbReference type="InterPro" id="IPR029063">
    <property type="entry name" value="SAM-dependent_MTases_sf"/>
</dbReference>
<feature type="domain" description="CheR-type methyltransferase" evidence="7">
    <location>
        <begin position="5"/>
        <end position="289"/>
    </location>
</feature>
<dbReference type="InterPro" id="IPR022642">
    <property type="entry name" value="CheR_C"/>
</dbReference>
<dbReference type="AlphaFoldDB" id="A0A2T9JUI8"/>
<dbReference type="Gene3D" id="3.40.50.150">
    <property type="entry name" value="Vaccinia Virus protein VP39"/>
    <property type="match status" value="1"/>
</dbReference>
<keyword evidence="4 8" id="KW-0808">Transferase</keyword>
<dbReference type="RefSeq" id="WP_109101487.1">
    <property type="nucleotide sequence ID" value="NZ_QDKQ01000052.1"/>
</dbReference>
<evidence type="ECO:0000313" key="9">
    <source>
        <dbReference type="Proteomes" id="UP000245073"/>
    </source>
</evidence>
<dbReference type="GO" id="GO:0032259">
    <property type="term" value="P:methylation"/>
    <property type="evidence" value="ECO:0007669"/>
    <property type="project" value="UniProtKB-KW"/>
</dbReference>
<feature type="compositionally biased region" description="Pro residues" evidence="6">
    <location>
        <begin position="286"/>
        <end position="295"/>
    </location>
</feature>
<name>A0A2T9JUI8_9CAUL</name>